<evidence type="ECO:0000313" key="6">
    <source>
        <dbReference type="Proteomes" id="UP001189429"/>
    </source>
</evidence>
<comment type="caution">
    <text evidence="5">The sequence shown here is derived from an EMBL/GenBank/DDBJ whole genome shotgun (WGS) entry which is preliminary data.</text>
</comment>
<gene>
    <name evidence="5" type="ORF">PCOR1329_LOCUS11604</name>
</gene>
<sequence>MLTVINTFYSNKEIFLRELIANASDTLDKIRYESITDPDKIEAQPNFHTKTASDKTNYTITIEDFGIRMTKNELVNNLGNSGISNNDDQQRIDHLSARAVCVAFYSAFANVRTYVCLDAICRECPAGDPGHLRRARLARTGLLRASLDACLA</sequence>
<dbReference type="InterPro" id="IPR019805">
    <property type="entry name" value="Heat_shock_protein_90_CS"/>
</dbReference>
<evidence type="ECO:0000256" key="3">
    <source>
        <dbReference type="ARBA" id="ARBA00022840"/>
    </source>
</evidence>
<dbReference type="PANTHER" id="PTHR11528">
    <property type="entry name" value="HEAT SHOCK PROTEIN 90 FAMILY MEMBER"/>
    <property type="match status" value="1"/>
</dbReference>
<proteinExistence type="inferred from homology"/>
<dbReference type="InterPro" id="IPR036890">
    <property type="entry name" value="HATPase_C_sf"/>
</dbReference>
<comment type="similarity">
    <text evidence="1">Belongs to the heat shock protein 90 family.</text>
</comment>
<reference evidence="5" key="1">
    <citation type="submission" date="2023-10" db="EMBL/GenBank/DDBJ databases">
        <authorList>
            <person name="Chen Y."/>
            <person name="Shah S."/>
            <person name="Dougan E. K."/>
            <person name="Thang M."/>
            <person name="Chan C."/>
        </authorList>
    </citation>
    <scope>NUCLEOTIDE SEQUENCE [LARGE SCALE GENOMIC DNA]</scope>
</reference>
<dbReference type="SUPFAM" id="SSF55874">
    <property type="entry name" value="ATPase domain of HSP90 chaperone/DNA topoisomerase II/histidine kinase"/>
    <property type="match status" value="1"/>
</dbReference>
<accession>A0ABN9QJB4</accession>
<dbReference type="PROSITE" id="PS00298">
    <property type="entry name" value="HSP90"/>
    <property type="match status" value="1"/>
</dbReference>
<keyword evidence="6" id="KW-1185">Reference proteome</keyword>
<dbReference type="InterPro" id="IPR020575">
    <property type="entry name" value="Hsp90_N"/>
</dbReference>
<evidence type="ECO:0000256" key="2">
    <source>
        <dbReference type="ARBA" id="ARBA00022741"/>
    </source>
</evidence>
<dbReference type="Gene3D" id="3.30.565.10">
    <property type="entry name" value="Histidine kinase-like ATPase, C-terminal domain"/>
    <property type="match status" value="1"/>
</dbReference>
<keyword evidence="2" id="KW-0547">Nucleotide-binding</keyword>
<keyword evidence="3" id="KW-0067">ATP-binding</keyword>
<protein>
    <submittedName>
        <fullName evidence="5">Uncharacterized protein</fullName>
    </submittedName>
</protein>
<evidence type="ECO:0000313" key="5">
    <source>
        <dbReference type="EMBL" id="CAK0804934.1"/>
    </source>
</evidence>
<name>A0ABN9QJB4_9DINO</name>
<dbReference type="EMBL" id="CAUYUJ010003341">
    <property type="protein sequence ID" value="CAK0804934.1"/>
    <property type="molecule type" value="Genomic_DNA"/>
</dbReference>
<evidence type="ECO:0000256" key="1">
    <source>
        <dbReference type="ARBA" id="ARBA00008239"/>
    </source>
</evidence>
<dbReference type="Proteomes" id="UP001189429">
    <property type="component" value="Unassembled WGS sequence"/>
</dbReference>
<organism evidence="5 6">
    <name type="scientific">Prorocentrum cordatum</name>
    <dbReference type="NCBI Taxonomy" id="2364126"/>
    <lineage>
        <taxon>Eukaryota</taxon>
        <taxon>Sar</taxon>
        <taxon>Alveolata</taxon>
        <taxon>Dinophyceae</taxon>
        <taxon>Prorocentrales</taxon>
        <taxon>Prorocentraceae</taxon>
        <taxon>Prorocentrum</taxon>
    </lineage>
</organism>
<dbReference type="PRINTS" id="PR00775">
    <property type="entry name" value="HEATSHOCK90"/>
</dbReference>
<evidence type="ECO:0000256" key="4">
    <source>
        <dbReference type="ARBA" id="ARBA00023186"/>
    </source>
</evidence>
<dbReference type="InterPro" id="IPR001404">
    <property type="entry name" value="Hsp90_fam"/>
</dbReference>
<keyword evidence="4" id="KW-0143">Chaperone</keyword>